<evidence type="ECO:0000313" key="5">
    <source>
        <dbReference type="Proteomes" id="UP000198424"/>
    </source>
</evidence>
<evidence type="ECO:0000313" key="3">
    <source>
        <dbReference type="EMBL" id="OXA92408.1"/>
    </source>
</evidence>
<keyword evidence="2" id="KW-0808">Transferase</keyword>
<dbReference type="SUPFAM" id="SSF55729">
    <property type="entry name" value="Acyl-CoA N-acyltransferases (Nat)"/>
    <property type="match status" value="1"/>
</dbReference>
<protein>
    <submittedName>
        <fullName evidence="2">GNAT family acetyltransferase</fullName>
    </submittedName>
    <submittedName>
        <fullName evidence="3">N-acetyltransferase</fullName>
    </submittedName>
</protein>
<name>A0A085ZGW2_FLAHY</name>
<dbReference type="Gene3D" id="3.40.630.30">
    <property type="match status" value="1"/>
</dbReference>
<dbReference type="RefSeq" id="WP_035628678.1">
    <property type="nucleotide sequence ID" value="NZ_JBEWQG010000035.1"/>
</dbReference>
<comment type="caution">
    <text evidence="2">The sequence shown here is derived from an EMBL/GenBank/DDBJ whole genome shotgun (WGS) entry which is preliminary data.</text>
</comment>
<dbReference type="InterPro" id="IPR016181">
    <property type="entry name" value="Acyl_CoA_acyltransferase"/>
</dbReference>
<dbReference type="Pfam" id="PF13302">
    <property type="entry name" value="Acetyltransf_3"/>
    <property type="match status" value="1"/>
</dbReference>
<dbReference type="STRING" id="991.IW20_24765"/>
<dbReference type="InterPro" id="IPR051531">
    <property type="entry name" value="N-acetyltransferase"/>
</dbReference>
<evidence type="ECO:0000313" key="4">
    <source>
        <dbReference type="Proteomes" id="UP000028712"/>
    </source>
</evidence>
<dbReference type="eggNOG" id="COG1670">
    <property type="taxonomic scope" value="Bacteria"/>
</dbReference>
<dbReference type="InterPro" id="IPR000182">
    <property type="entry name" value="GNAT_dom"/>
</dbReference>
<dbReference type="GO" id="GO:0016747">
    <property type="term" value="F:acyltransferase activity, transferring groups other than amino-acyl groups"/>
    <property type="evidence" value="ECO:0007669"/>
    <property type="project" value="InterPro"/>
</dbReference>
<dbReference type="PANTHER" id="PTHR43792">
    <property type="entry name" value="GNAT FAMILY, PUTATIVE (AFU_ORTHOLOGUE AFUA_3G00765)-RELATED-RELATED"/>
    <property type="match status" value="1"/>
</dbReference>
<evidence type="ECO:0000313" key="2">
    <source>
        <dbReference type="EMBL" id="KFF03676.1"/>
    </source>
</evidence>
<gene>
    <name evidence="3" type="ORF">B0A62_15350</name>
    <name evidence="2" type="ORF">IW20_24765</name>
</gene>
<dbReference type="PROSITE" id="PS51186">
    <property type="entry name" value="GNAT"/>
    <property type="match status" value="1"/>
</dbReference>
<evidence type="ECO:0000259" key="1">
    <source>
        <dbReference type="PROSITE" id="PS51186"/>
    </source>
</evidence>
<dbReference type="OrthoDB" id="9811523at2"/>
<keyword evidence="5" id="KW-1185">Reference proteome</keyword>
<reference evidence="2 4" key="1">
    <citation type="submission" date="2014-07" db="EMBL/GenBank/DDBJ databases">
        <title>Genome of Flavobacterium hydatis DSM 2063.</title>
        <authorList>
            <person name="Pipes S.E."/>
            <person name="Stropko S.J."/>
            <person name="Newman J.D."/>
        </authorList>
    </citation>
    <scope>NUCLEOTIDE SEQUENCE [LARGE SCALE GENOMIC DNA]</scope>
    <source>
        <strain evidence="2 4">DSM 2063</strain>
    </source>
</reference>
<proteinExistence type="predicted"/>
<dbReference type="PANTHER" id="PTHR43792:SF1">
    <property type="entry name" value="N-ACETYLTRANSFERASE DOMAIN-CONTAINING PROTEIN"/>
    <property type="match status" value="1"/>
</dbReference>
<organism evidence="2 4">
    <name type="scientific">Flavobacterium hydatis</name>
    <name type="common">Cytophaga aquatilis</name>
    <dbReference type="NCBI Taxonomy" id="991"/>
    <lineage>
        <taxon>Bacteria</taxon>
        <taxon>Pseudomonadati</taxon>
        <taxon>Bacteroidota</taxon>
        <taxon>Flavobacteriia</taxon>
        <taxon>Flavobacteriales</taxon>
        <taxon>Flavobacteriaceae</taxon>
        <taxon>Flavobacterium</taxon>
    </lineage>
</organism>
<reference evidence="3 5" key="2">
    <citation type="submission" date="2016-11" db="EMBL/GenBank/DDBJ databases">
        <title>Whole genomes of Flavobacteriaceae.</title>
        <authorList>
            <person name="Stine C."/>
            <person name="Li C."/>
            <person name="Tadesse D."/>
        </authorList>
    </citation>
    <scope>NUCLEOTIDE SEQUENCE [LARGE SCALE GENOMIC DNA]</scope>
    <source>
        <strain evidence="3 5">ATCC 29551</strain>
    </source>
</reference>
<dbReference type="Proteomes" id="UP000028712">
    <property type="component" value="Unassembled WGS sequence"/>
</dbReference>
<dbReference type="EMBL" id="MUGY01000022">
    <property type="protein sequence ID" value="OXA92408.1"/>
    <property type="molecule type" value="Genomic_DNA"/>
</dbReference>
<feature type="domain" description="N-acetyltransferase" evidence="1">
    <location>
        <begin position="17"/>
        <end position="177"/>
    </location>
</feature>
<dbReference type="Proteomes" id="UP000198424">
    <property type="component" value="Unassembled WGS sequence"/>
</dbReference>
<accession>A0A085ZGW2</accession>
<dbReference type="AlphaFoldDB" id="A0A085ZGW2"/>
<sequence>MVNRSFTPFPILATERLTLRQLSTEDGQDIFALRSDAEINKYLGRQPSRTIEEATHFINKINDSIKKNDSIYWAITLTNSSIFVGTICLFDFSDETNKCEIGYELLTNFHGQGIMQEATKKVIDYAFQTLQVKMIEALTHNDNLNSIKLLTKFDFKKSIETDNETSDCSIFILKNSL</sequence>
<dbReference type="EMBL" id="JPRM01000058">
    <property type="protein sequence ID" value="KFF03676.1"/>
    <property type="molecule type" value="Genomic_DNA"/>
</dbReference>